<dbReference type="PANTHER" id="PTHR10846">
    <property type="entry name" value="SODIUM/POTASSIUM/CALCIUM EXCHANGER"/>
    <property type="match status" value="1"/>
</dbReference>
<evidence type="ECO:0000256" key="5">
    <source>
        <dbReference type="SAM" id="Phobius"/>
    </source>
</evidence>
<feature type="transmembrane region" description="Helical" evidence="5">
    <location>
        <begin position="300"/>
        <end position="320"/>
    </location>
</feature>
<dbReference type="AlphaFoldDB" id="A0A2Z4UBZ6"/>
<protein>
    <submittedName>
        <fullName evidence="7">Sodium:calcium antiporter</fullName>
    </submittedName>
</protein>
<evidence type="ECO:0000256" key="1">
    <source>
        <dbReference type="ARBA" id="ARBA00004141"/>
    </source>
</evidence>
<evidence type="ECO:0000256" key="4">
    <source>
        <dbReference type="ARBA" id="ARBA00023136"/>
    </source>
</evidence>
<dbReference type="Pfam" id="PF01699">
    <property type="entry name" value="Na_Ca_ex"/>
    <property type="match status" value="2"/>
</dbReference>
<dbReference type="RefSeq" id="WP_111920080.1">
    <property type="nucleotide sequence ID" value="NZ_CAUWHR010000009.1"/>
</dbReference>
<dbReference type="EMBL" id="CP030280">
    <property type="protein sequence ID" value="AWY98593.1"/>
    <property type="molecule type" value="Genomic_DNA"/>
</dbReference>
<feature type="domain" description="Sodium/calcium exchanger membrane region" evidence="6">
    <location>
        <begin position="4"/>
        <end position="151"/>
    </location>
</feature>
<dbReference type="PANTHER" id="PTHR10846:SF8">
    <property type="entry name" value="INNER MEMBRANE PROTEIN YRBG"/>
    <property type="match status" value="1"/>
</dbReference>
<feature type="transmembrane region" description="Helical" evidence="5">
    <location>
        <begin position="243"/>
        <end position="263"/>
    </location>
</feature>
<keyword evidence="2 5" id="KW-0812">Transmembrane</keyword>
<gene>
    <name evidence="7" type="ORF">DQQ01_11010</name>
</gene>
<keyword evidence="8" id="KW-1185">Reference proteome</keyword>
<keyword evidence="3 5" id="KW-1133">Transmembrane helix</keyword>
<accession>A0A2Z4UBZ6</accession>
<sequence>MITSVLILCIGFLLLVKGADIFVEGASCIAKRLHIPSLIIGLTIVAFGTSAPELAVSVTAAIKGSNDIAIGNVVGSNIFNLLVVIGMSAMICPLSVKQSMIKKDYPLSILAVLLLDILILDRVFKGSEKMTLGRTDGLLLLLGFAVFMYLTVQEGLKKRRESLCAQETEVSAKYTMPVSILLSLVGLAGIIAGGDMTVNGAKDIARAFGLSEALIGLTIVAVGTSLPELVTSIVAARKGESDIALGNVVGSNIFNIFLILGLSSTILPMTVTETYMYDIGLLAILSILIFIPIARNRRVGRFMGTLMTCSYVVYTVYLIVR</sequence>
<dbReference type="GO" id="GO:0005886">
    <property type="term" value="C:plasma membrane"/>
    <property type="evidence" value="ECO:0007669"/>
    <property type="project" value="TreeGrafter"/>
</dbReference>
<dbReference type="GO" id="GO:0006874">
    <property type="term" value="P:intracellular calcium ion homeostasis"/>
    <property type="evidence" value="ECO:0007669"/>
    <property type="project" value="TreeGrafter"/>
</dbReference>
<dbReference type="GO" id="GO:0008273">
    <property type="term" value="F:calcium, potassium:sodium antiporter activity"/>
    <property type="evidence" value="ECO:0007669"/>
    <property type="project" value="TreeGrafter"/>
</dbReference>
<evidence type="ECO:0000313" key="7">
    <source>
        <dbReference type="EMBL" id="AWY98593.1"/>
    </source>
</evidence>
<evidence type="ECO:0000256" key="3">
    <source>
        <dbReference type="ARBA" id="ARBA00022989"/>
    </source>
</evidence>
<dbReference type="InterPro" id="IPR004481">
    <property type="entry name" value="K/Na/Ca-exchanger"/>
</dbReference>
<evidence type="ECO:0000313" key="8">
    <source>
        <dbReference type="Proteomes" id="UP000250003"/>
    </source>
</evidence>
<reference evidence="8" key="1">
    <citation type="submission" date="2018-06" db="EMBL/GenBank/DDBJ databases">
        <title>Description of Blautia argi sp. nov., a new anaerobic isolated from dog feces.</title>
        <authorList>
            <person name="Chang Y.-H."/>
            <person name="Paek J."/>
            <person name="Shin Y."/>
        </authorList>
    </citation>
    <scope>NUCLEOTIDE SEQUENCE [LARGE SCALE GENOMIC DNA]</scope>
    <source>
        <strain evidence="8">KCTC 15426</strain>
    </source>
</reference>
<feature type="transmembrane region" description="Helical" evidence="5">
    <location>
        <begin position="34"/>
        <end position="56"/>
    </location>
</feature>
<feature type="transmembrane region" description="Helical" evidence="5">
    <location>
        <begin position="68"/>
        <end position="90"/>
    </location>
</feature>
<comment type="subcellular location">
    <subcellularLocation>
        <location evidence="1">Membrane</location>
        <topology evidence="1">Multi-pass membrane protein</topology>
    </subcellularLocation>
</comment>
<feature type="domain" description="Sodium/calcium exchanger membrane region" evidence="6">
    <location>
        <begin position="179"/>
        <end position="319"/>
    </location>
</feature>
<dbReference type="Proteomes" id="UP000250003">
    <property type="component" value="Chromosome"/>
</dbReference>
<dbReference type="GO" id="GO:0005262">
    <property type="term" value="F:calcium channel activity"/>
    <property type="evidence" value="ECO:0007669"/>
    <property type="project" value="TreeGrafter"/>
</dbReference>
<evidence type="ECO:0000256" key="2">
    <source>
        <dbReference type="ARBA" id="ARBA00022692"/>
    </source>
</evidence>
<dbReference type="OrthoDB" id="9794225at2"/>
<feature type="transmembrane region" description="Helical" evidence="5">
    <location>
        <begin position="172"/>
        <end position="192"/>
    </location>
</feature>
<name>A0A2Z4UBZ6_9FIRM</name>
<proteinExistence type="predicted"/>
<organism evidence="7 8">
    <name type="scientific">Blautia argi</name>
    <dbReference type="NCBI Taxonomy" id="1912897"/>
    <lineage>
        <taxon>Bacteria</taxon>
        <taxon>Bacillati</taxon>
        <taxon>Bacillota</taxon>
        <taxon>Clostridia</taxon>
        <taxon>Lachnospirales</taxon>
        <taxon>Lachnospiraceae</taxon>
        <taxon>Blautia</taxon>
    </lineage>
</organism>
<evidence type="ECO:0000259" key="6">
    <source>
        <dbReference type="Pfam" id="PF01699"/>
    </source>
</evidence>
<feature type="transmembrane region" description="Helical" evidence="5">
    <location>
        <begin position="105"/>
        <end position="124"/>
    </location>
</feature>
<dbReference type="NCBIfam" id="TIGR00367">
    <property type="entry name" value="calcium/sodium antiporter"/>
    <property type="match status" value="1"/>
</dbReference>
<dbReference type="KEGG" id="blau:DQQ01_11010"/>
<dbReference type="InterPro" id="IPR004837">
    <property type="entry name" value="NaCa_Exmemb"/>
</dbReference>
<keyword evidence="4 5" id="KW-0472">Membrane</keyword>
<dbReference type="InterPro" id="IPR044880">
    <property type="entry name" value="NCX_ion-bd_dom_sf"/>
</dbReference>
<feature type="transmembrane region" description="Helical" evidence="5">
    <location>
        <begin position="136"/>
        <end position="152"/>
    </location>
</feature>
<dbReference type="Gene3D" id="1.20.1420.30">
    <property type="entry name" value="NCX, central ion-binding region"/>
    <property type="match status" value="1"/>
</dbReference>
<feature type="transmembrane region" description="Helical" evidence="5">
    <location>
        <begin position="275"/>
        <end position="294"/>
    </location>
</feature>